<dbReference type="EMBL" id="JAJSOF020000037">
    <property type="protein sequence ID" value="KAJ4428267.1"/>
    <property type="molecule type" value="Genomic_DNA"/>
</dbReference>
<proteinExistence type="predicted"/>
<gene>
    <name evidence="1" type="ORF">ANN_24284</name>
</gene>
<dbReference type="InterPro" id="IPR036397">
    <property type="entry name" value="RNaseH_sf"/>
</dbReference>
<keyword evidence="2" id="KW-1185">Reference proteome</keyword>
<evidence type="ECO:0000313" key="1">
    <source>
        <dbReference type="EMBL" id="KAJ4428267.1"/>
    </source>
</evidence>
<organism evidence="1 2">
    <name type="scientific">Periplaneta americana</name>
    <name type="common">American cockroach</name>
    <name type="synonym">Blatta americana</name>
    <dbReference type="NCBI Taxonomy" id="6978"/>
    <lineage>
        <taxon>Eukaryota</taxon>
        <taxon>Metazoa</taxon>
        <taxon>Ecdysozoa</taxon>
        <taxon>Arthropoda</taxon>
        <taxon>Hexapoda</taxon>
        <taxon>Insecta</taxon>
        <taxon>Pterygota</taxon>
        <taxon>Neoptera</taxon>
        <taxon>Polyneoptera</taxon>
        <taxon>Dictyoptera</taxon>
        <taxon>Blattodea</taxon>
        <taxon>Blattoidea</taxon>
        <taxon>Blattidae</taxon>
        <taxon>Blattinae</taxon>
        <taxon>Periplaneta</taxon>
    </lineage>
</organism>
<dbReference type="Gene3D" id="3.30.420.10">
    <property type="entry name" value="Ribonuclease H-like superfamily/Ribonuclease H"/>
    <property type="match status" value="1"/>
</dbReference>
<protein>
    <submittedName>
        <fullName evidence="1">Uncharacterized protein</fullName>
    </submittedName>
</protein>
<dbReference type="PANTHER" id="PTHR47326:SF1">
    <property type="entry name" value="HTH PSQ-TYPE DOMAIN-CONTAINING PROTEIN"/>
    <property type="match status" value="1"/>
</dbReference>
<accession>A0ABQ8S305</accession>
<evidence type="ECO:0000313" key="2">
    <source>
        <dbReference type="Proteomes" id="UP001148838"/>
    </source>
</evidence>
<comment type="caution">
    <text evidence="1">The sequence shown here is derived from an EMBL/GenBank/DDBJ whole genome shotgun (WGS) entry which is preliminary data.</text>
</comment>
<name>A0ABQ8S305_PERAM</name>
<dbReference type="Proteomes" id="UP001148838">
    <property type="component" value="Unassembled WGS sequence"/>
</dbReference>
<reference evidence="1 2" key="1">
    <citation type="journal article" date="2022" name="Allergy">
        <title>Genome assembly and annotation of Periplaneta americana reveal a comprehensive cockroach allergen profile.</title>
        <authorList>
            <person name="Wang L."/>
            <person name="Xiong Q."/>
            <person name="Saelim N."/>
            <person name="Wang L."/>
            <person name="Nong W."/>
            <person name="Wan A.T."/>
            <person name="Shi M."/>
            <person name="Liu X."/>
            <person name="Cao Q."/>
            <person name="Hui J.H.L."/>
            <person name="Sookrung N."/>
            <person name="Leung T.F."/>
            <person name="Tungtrongchitr A."/>
            <person name="Tsui S.K.W."/>
        </authorList>
    </citation>
    <scope>NUCLEOTIDE SEQUENCE [LARGE SCALE GENOMIC DNA]</scope>
    <source>
        <strain evidence="1">PWHHKU_190912</strain>
    </source>
</reference>
<sequence length="163" mass="18393">MLPKLCWYHQGDSSKKTAEGVKAEHGVKSVWFSAGFGDMKNMSRPRGIARSASSEHHMSWPVQSAWGTENQDILSPGIWITGAHHNIHRLPAAVRRIDVRTCTKIPGVARIVRQCCSIRTHFSLDVRRHLNATFPGRWIGRDGTAWPPRSPDLNPLDFYLWGT</sequence>
<dbReference type="PANTHER" id="PTHR47326">
    <property type="entry name" value="TRANSPOSABLE ELEMENT TC3 TRANSPOSASE-LIKE PROTEIN"/>
    <property type="match status" value="1"/>
</dbReference>